<dbReference type="PANTHER" id="PTHR38690">
    <property type="entry name" value="PROTEASE-RELATED"/>
    <property type="match status" value="1"/>
</dbReference>
<accession>A0A2V1JZG2</accession>
<comment type="caution">
    <text evidence="3">The sequence shown here is derived from an EMBL/GenBank/DDBJ whole genome shotgun (WGS) entry which is preliminary data.</text>
</comment>
<feature type="domain" description="YhdP central" evidence="2">
    <location>
        <begin position="383"/>
        <end position="1254"/>
    </location>
</feature>
<evidence type="ECO:0000313" key="3">
    <source>
        <dbReference type="EMBL" id="PWF23156.1"/>
    </source>
</evidence>
<sequence>MQWGMVCVRGRAKENIISQHGAVAYGCSHMEICVNFPGLAMFSGYKETPRNRFHSARFFVPILLKSLRWLLVAVLAVYLALAVAILVLRYWVLPDIGRWKPQIEQMSSRVLGVPLTIEKIEADWRGLHPQLSLSGVRIAGADNATMLDIPQADAVFAWRSVLALSPRLLSLRIERPDIQIRRLADGRLRVAGFTLEADRQDTGHSGLPAGLQWLLAQRAMVIEQASIEWTDEQGKLPALRVSQATFQVYNRGLRHRFALRAQPPQGMGSLLDIRGDFTRRLFAFNEHDPDSWKGTLYASLNETDLAEWQPWLTLPVSQGRGQAQVWLDFDGSLPTRLTLGAALQNLAGEVASDRFAAGLLQFELDGRQGTQQDTVEQSRKDGLTLMQAIEARLSGYDWQARVRASQADLHLPDVFEHPDLHLNHAQAALALQRTGQDWTLTVEEAALQNADAHITLRGNWRSGWGEAGMAALQGRILRASMPAIHRYLPLTVNADARLWLRQGLLQGEIREADFDVSGDLAYFPFQERADAGDFNLKGQFQDAVIDYMPEPQDGARWPALHDLRGTFGLARAALSLQVEAGRMPLAGDDIVLGPVSARIPNMEHHATLLLDGQTEGAAATYLALVRSSPLNHMTGEALSEAVGAGRWKLGLAFEMPLLHSVDTTVKGEIDPQGGSFRYMDDTPEMTALSGRVLFTETGIAMEQVAGQTLGGPVKISGKLGPRDPGLLFEGQASAAGLRDFMPMPALKRLKGGFDWQGRILQRGDDWTLSLSSSLQGLEADMPAPLAKTAQEAWPLEVRWSTPNAPAQKAATANPDLRWLTVQAGDDLRLVLERNVRTPGPTYFRRGIISFARPADLPASGLALAVKAAHVDVDAWEQWLDETTLPPVKGSPRQSLWPVLDAVSVETPSMHLSGLNLQDVQASARMPQQGVWEAQISSRQMTGTAHWKESAGAVSGEVVARLQRLSLEPMEDDDKESLSTEFSDLPGIDLQVESFALWGRELGALRLKGRSLQRRAVWQLDELRVWNESGSLDASGVWHLAQDADGEDARGLTVDLKLATSDLGGWLDHMGWPDLVGSGKGVIEGRLQWRDLPWHYDLDKIDGKLSIALEQGRFIGVNSRSARLLALLSVQSITRLGKGEPPSLGVLQSGFPWDTIKGQITFANGLGLTDDLRVAGPAATILLAGSANLVEQQWDLQAVVAPVLDVSGAAVATALAVNPVVGIGALLTQWLFKDPLARAMTTEYRVDGSWDDPRIEEAK</sequence>
<evidence type="ECO:0000259" key="2">
    <source>
        <dbReference type="Pfam" id="PF13116"/>
    </source>
</evidence>
<dbReference type="AlphaFoldDB" id="A0A2V1JZG2"/>
<name>A0A2V1JZG2_9BURK</name>
<dbReference type="EMBL" id="QETA01000003">
    <property type="protein sequence ID" value="PWF23156.1"/>
    <property type="molecule type" value="Genomic_DNA"/>
</dbReference>
<dbReference type="Pfam" id="PF13116">
    <property type="entry name" value="YhdP"/>
    <property type="match status" value="2"/>
</dbReference>
<evidence type="ECO:0000256" key="1">
    <source>
        <dbReference type="SAM" id="Phobius"/>
    </source>
</evidence>
<keyword evidence="1" id="KW-1133">Transmembrane helix</keyword>
<feature type="domain" description="YhdP central" evidence="2">
    <location>
        <begin position="63"/>
        <end position="368"/>
    </location>
</feature>
<organism evidence="3 4">
    <name type="scientific">Corticimicrobacter populi</name>
    <dbReference type="NCBI Taxonomy" id="2175229"/>
    <lineage>
        <taxon>Bacteria</taxon>
        <taxon>Pseudomonadati</taxon>
        <taxon>Pseudomonadota</taxon>
        <taxon>Betaproteobacteria</taxon>
        <taxon>Burkholderiales</taxon>
        <taxon>Alcaligenaceae</taxon>
        <taxon>Corticimicrobacter</taxon>
    </lineage>
</organism>
<keyword evidence="1" id="KW-0812">Transmembrane</keyword>
<evidence type="ECO:0000313" key="4">
    <source>
        <dbReference type="Proteomes" id="UP000245212"/>
    </source>
</evidence>
<keyword evidence="4" id="KW-1185">Reference proteome</keyword>
<proteinExistence type="predicted"/>
<protein>
    <submittedName>
        <fullName evidence="3">TIGR02099 family protein</fullName>
    </submittedName>
</protein>
<dbReference type="InterPro" id="IPR025263">
    <property type="entry name" value="YhdP_central"/>
</dbReference>
<dbReference type="Proteomes" id="UP000245212">
    <property type="component" value="Unassembled WGS sequence"/>
</dbReference>
<feature type="transmembrane region" description="Helical" evidence="1">
    <location>
        <begin position="69"/>
        <end position="92"/>
    </location>
</feature>
<dbReference type="InterPro" id="IPR011836">
    <property type="entry name" value="YhdP"/>
</dbReference>
<gene>
    <name evidence="3" type="ORF">DD235_09190</name>
</gene>
<dbReference type="NCBIfam" id="TIGR02099">
    <property type="entry name" value="YhdP family protein"/>
    <property type="match status" value="1"/>
</dbReference>
<keyword evidence="1" id="KW-0472">Membrane</keyword>
<dbReference type="PANTHER" id="PTHR38690:SF1">
    <property type="entry name" value="PROTEASE"/>
    <property type="match status" value="1"/>
</dbReference>
<reference evidence="4" key="1">
    <citation type="submission" date="2018-05" db="EMBL/GenBank/DDBJ databases">
        <authorList>
            <person name="Li Y."/>
        </authorList>
    </citation>
    <scope>NUCLEOTIDE SEQUENCE [LARGE SCALE GENOMIC DNA]</scope>
    <source>
        <strain evidence="4">3d-2-2</strain>
    </source>
</reference>